<dbReference type="AlphaFoldDB" id="A0A0D3HQ20"/>
<evidence type="ECO:0000256" key="1">
    <source>
        <dbReference type="SAM" id="MobiDB-lite"/>
    </source>
</evidence>
<evidence type="ECO:0000313" key="3">
    <source>
        <dbReference type="Proteomes" id="UP000026960"/>
    </source>
</evidence>
<organism evidence="2">
    <name type="scientific">Oryza barthii</name>
    <dbReference type="NCBI Taxonomy" id="65489"/>
    <lineage>
        <taxon>Eukaryota</taxon>
        <taxon>Viridiplantae</taxon>
        <taxon>Streptophyta</taxon>
        <taxon>Embryophyta</taxon>
        <taxon>Tracheophyta</taxon>
        <taxon>Spermatophyta</taxon>
        <taxon>Magnoliopsida</taxon>
        <taxon>Liliopsida</taxon>
        <taxon>Poales</taxon>
        <taxon>Poaceae</taxon>
        <taxon>BOP clade</taxon>
        <taxon>Oryzoideae</taxon>
        <taxon>Oryzeae</taxon>
        <taxon>Oryzinae</taxon>
        <taxon>Oryza</taxon>
    </lineage>
</organism>
<dbReference type="EnsemblPlants" id="OBART11G23130.1">
    <property type="protein sequence ID" value="OBART11G23130.1"/>
    <property type="gene ID" value="OBART11G23130"/>
</dbReference>
<keyword evidence="3" id="KW-1185">Reference proteome</keyword>
<evidence type="ECO:0000313" key="2">
    <source>
        <dbReference type="EnsemblPlants" id="OBART11G23130.1"/>
    </source>
</evidence>
<name>A0A0D3HQ20_9ORYZ</name>
<protein>
    <submittedName>
        <fullName evidence="2">Uncharacterized protein</fullName>
    </submittedName>
</protein>
<feature type="region of interest" description="Disordered" evidence="1">
    <location>
        <begin position="40"/>
        <end position="69"/>
    </location>
</feature>
<sequence>MAMGFEWVVMATTAAGSGGSEVGWSYANVREEMGCGRCTEEDGTRWTGASTTVTTREEAGNETGNGEGG</sequence>
<dbReference type="Gramene" id="OBART11G23130.1">
    <property type="protein sequence ID" value="OBART11G23130.1"/>
    <property type="gene ID" value="OBART11G23130"/>
</dbReference>
<accession>A0A0D3HQ20</accession>
<reference evidence="2" key="2">
    <citation type="submission" date="2015-03" db="UniProtKB">
        <authorList>
            <consortium name="EnsemblPlants"/>
        </authorList>
    </citation>
    <scope>IDENTIFICATION</scope>
</reference>
<dbReference type="PaxDb" id="65489-OBART11G23130.1"/>
<dbReference type="HOGENOM" id="CLU_2780313_0_0_1"/>
<reference evidence="2" key="1">
    <citation type="journal article" date="2009" name="Rice">
        <title>De Novo Next Generation Sequencing of Plant Genomes.</title>
        <authorList>
            <person name="Rounsley S."/>
            <person name="Marri P.R."/>
            <person name="Yu Y."/>
            <person name="He R."/>
            <person name="Sisneros N."/>
            <person name="Goicoechea J.L."/>
            <person name="Lee S.J."/>
            <person name="Angelova A."/>
            <person name="Kudrna D."/>
            <person name="Luo M."/>
            <person name="Affourtit J."/>
            <person name="Desany B."/>
            <person name="Knight J."/>
            <person name="Niazi F."/>
            <person name="Egholm M."/>
            <person name="Wing R.A."/>
        </authorList>
    </citation>
    <scope>NUCLEOTIDE SEQUENCE [LARGE SCALE GENOMIC DNA]</scope>
    <source>
        <strain evidence="2">cv. IRGC 105608</strain>
    </source>
</reference>
<dbReference type="Proteomes" id="UP000026960">
    <property type="component" value="Chromosome 11"/>
</dbReference>
<proteinExistence type="predicted"/>